<dbReference type="GO" id="GO:0016020">
    <property type="term" value="C:membrane"/>
    <property type="evidence" value="ECO:0007669"/>
    <property type="project" value="UniProtKB-SubCell"/>
</dbReference>
<keyword evidence="4" id="KW-0592">Phosphate transport</keyword>
<reference evidence="11" key="1">
    <citation type="journal article" date="2015" name="Nat. Genet.">
        <title>The genome and transcriptome of the zoonotic hookworm Ancylostoma ceylanicum identify infection-specific gene families.</title>
        <authorList>
            <person name="Schwarz E.M."/>
            <person name="Hu Y."/>
            <person name="Antoshechkin I."/>
            <person name="Miller M.M."/>
            <person name="Sternberg P.W."/>
            <person name="Aroian R.V."/>
        </authorList>
    </citation>
    <scope>NUCLEOTIDE SEQUENCE</scope>
    <source>
        <strain evidence="11">HY135</strain>
    </source>
</reference>
<sequence length="226" mass="25146">MLLATFFKLPVSTTHSIVGATIGFSLVLKGSVGIRWYKISRIFASWIVSPLLSGIVSVVFFIAIDHFVLRKCDFDLAHEVVARVNAAWLKWCSMTGVLCHKNIPDRLKSKVYRAVVRSVALYGAECWPVTKEVESRLSVMETMMLRWTAGITRADRVRSDITESGSASPRLLTSFAKLALDGTTTFCTPTDIPFAKRTIEQNGVKRSGERTPPPNGTNAKEEEEFM</sequence>
<evidence type="ECO:0000256" key="2">
    <source>
        <dbReference type="ARBA" id="ARBA00009916"/>
    </source>
</evidence>
<feature type="region of interest" description="Disordered" evidence="8">
    <location>
        <begin position="198"/>
        <end position="226"/>
    </location>
</feature>
<evidence type="ECO:0000256" key="4">
    <source>
        <dbReference type="ARBA" id="ARBA00022592"/>
    </source>
</evidence>
<protein>
    <recommendedName>
        <fullName evidence="12">Phosphate transporter family protein</fullName>
    </recommendedName>
</protein>
<accession>A0A016WBQ5</accession>
<evidence type="ECO:0000256" key="1">
    <source>
        <dbReference type="ARBA" id="ARBA00004141"/>
    </source>
</evidence>
<comment type="similarity">
    <text evidence="2">Belongs to the inorganic phosphate transporter (PiT) (TC 2.A.20) family.</text>
</comment>
<dbReference type="GO" id="GO:0035435">
    <property type="term" value="P:phosphate ion transmembrane transport"/>
    <property type="evidence" value="ECO:0007669"/>
    <property type="project" value="TreeGrafter"/>
</dbReference>
<evidence type="ECO:0000256" key="5">
    <source>
        <dbReference type="ARBA" id="ARBA00022692"/>
    </source>
</evidence>
<evidence type="ECO:0000256" key="7">
    <source>
        <dbReference type="ARBA" id="ARBA00023136"/>
    </source>
</evidence>
<dbReference type="InterPro" id="IPR001204">
    <property type="entry name" value="Phos_transporter"/>
</dbReference>
<dbReference type="GO" id="GO:0005315">
    <property type="term" value="F:phosphate transmembrane transporter activity"/>
    <property type="evidence" value="ECO:0007669"/>
    <property type="project" value="InterPro"/>
</dbReference>
<comment type="subcellular location">
    <subcellularLocation>
        <location evidence="1">Membrane</location>
        <topology evidence="1">Multi-pass membrane protein</topology>
    </subcellularLocation>
</comment>
<dbReference type="Proteomes" id="UP000024635">
    <property type="component" value="Unassembled WGS sequence"/>
</dbReference>
<evidence type="ECO:0000313" key="11">
    <source>
        <dbReference type="Proteomes" id="UP000024635"/>
    </source>
</evidence>
<keyword evidence="7 9" id="KW-0472">Membrane</keyword>
<evidence type="ECO:0008006" key="12">
    <source>
        <dbReference type="Google" id="ProtNLM"/>
    </source>
</evidence>
<gene>
    <name evidence="10" type="primary">Acey_s0896.g2924</name>
    <name evidence="10" type="ORF">Y032_0896g2924</name>
</gene>
<dbReference type="Pfam" id="PF01384">
    <property type="entry name" value="PHO4"/>
    <property type="match status" value="1"/>
</dbReference>
<evidence type="ECO:0000313" key="10">
    <source>
        <dbReference type="EMBL" id="EYC36443.1"/>
    </source>
</evidence>
<evidence type="ECO:0000256" key="6">
    <source>
        <dbReference type="ARBA" id="ARBA00022989"/>
    </source>
</evidence>
<name>A0A016WBQ5_9BILA</name>
<dbReference type="EMBL" id="JARK01000496">
    <property type="protein sequence ID" value="EYC36443.1"/>
    <property type="molecule type" value="Genomic_DNA"/>
</dbReference>
<dbReference type="OrthoDB" id="260807at2759"/>
<dbReference type="STRING" id="53326.A0A016WBQ5"/>
<organism evidence="10 11">
    <name type="scientific">Ancylostoma ceylanicum</name>
    <dbReference type="NCBI Taxonomy" id="53326"/>
    <lineage>
        <taxon>Eukaryota</taxon>
        <taxon>Metazoa</taxon>
        <taxon>Ecdysozoa</taxon>
        <taxon>Nematoda</taxon>
        <taxon>Chromadorea</taxon>
        <taxon>Rhabditida</taxon>
        <taxon>Rhabditina</taxon>
        <taxon>Rhabditomorpha</taxon>
        <taxon>Strongyloidea</taxon>
        <taxon>Ancylostomatidae</taxon>
        <taxon>Ancylostomatinae</taxon>
        <taxon>Ancylostoma</taxon>
    </lineage>
</organism>
<feature type="transmembrane region" description="Helical" evidence="9">
    <location>
        <begin position="42"/>
        <end position="64"/>
    </location>
</feature>
<keyword evidence="5 9" id="KW-0812">Transmembrane</keyword>
<feature type="transmembrane region" description="Helical" evidence="9">
    <location>
        <begin position="12"/>
        <end position="30"/>
    </location>
</feature>
<comment type="caution">
    <text evidence="10">The sequence shown here is derived from an EMBL/GenBank/DDBJ whole genome shotgun (WGS) entry which is preliminary data.</text>
</comment>
<dbReference type="PANTHER" id="PTHR11101">
    <property type="entry name" value="PHOSPHATE TRANSPORTER"/>
    <property type="match status" value="1"/>
</dbReference>
<keyword evidence="6 9" id="KW-1133">Transmembrane helix</keyword>
<evidence type="ECO:0000256" key="9">
    <source>
        <dbReference type="SAM" id="Phobius"/>
    </source>
</evidence>
<evidence type="ECO:0000256" key="8">
    <source>
        <dbReference type="SAM" id="MobiDB-lite"/>
    </source>
</evidence>
<evidence type="ECO:0000256" key="3">
    <source>
        <dbReference type="ARBA" id="ARBA00022448"/>
    </source>
</evidence>
<dbReference type="PANTHER" id="PTHR11101:SF80">
    <property type="entry name" value="PHOSPHATE TRANSPORTER"/>
    <property type="match status" value="1"/>
</dbReference>
<dbReference type="AlphaFoldDB" id="A0A016WBQ5"/>
<keyword evidence="11" id="KW-1185">Reference proteome</keyword>
<keyword evidence="3" id="KW-0813">Transport</keyword>
<proteinExistence type="inferred from homology"/>